<feature type="binding site" evidence="14">
    <location>
        <position position="320"/>
    </location>
    <ligand>
        <name>Zn(2+)</name>
        <dbReference type="ChEBI" id="CHEBI:29105"/>
        <note>catalytic</note>
    </ligand>
</feature>
<name>A0A7M2YW79_9ACTN</name>
<evidence type="ECO:0000256" key="1">
    <source>
        <dbReference type="ARBA" id="ARBA00004141"/>
    </source>
</evidence>
<comment type="similarity">
    <text evidence="15">Belongs to the AAA ATPase family.</text>
</comment>
<keyword evidence="5 14" id="KW-0479">Metal-binding</keyword>
<feature type="domain" description="AAA+ ATPase" evidence="16">
    <location>
        <begin position="89"/>
        <end position="226"/>
    </location>
</feature>
<dbReference type="RefSeq" id="WP_181813614.1">
    <property type="nucleotide sequence ID" value="NZ_QQZY01000005.1"/>
</dbReference>
<evidence type="ECO:0000259" key="16">
    <source>
        <dbReference type="SMART" id="SM00382"/>
    </source>
</evidence>
<feature type="binding site" evidence="14">
    <location>
        <position position="392"/>
    </location>
    <ligand>
        <name>Zn(2+)</name>
        <dbReference type="ChEBI" id="CHEBI:29105"/>
        <note>catalytic</note>
    </ligand>
</feature>
<evidence type="ECO:0000313" key="17">
    <source>
        <dbReference type="EMBL" id="RDI74154.1"/>
    </source>
</evidence>
<evidence type="ECO:0000256" key="3">
    <source>
        <dbReference type="ARBA" id="ARBA00022670"/>
    </source>
</evidence>
<dbReference type="InterPro" id="IPR003960">
    <property type="entry name" value="ATPase_AAA_CS"/>
</dbReference>
<comment type="subunit">
    <text evidence="14">Homohexamer.</text>
</comment>
<evidence type="ECO:0000256" key="15">
    <source>
        <dbReference type="RuleBase" id="RU003651"/>
    </source>
</evidence>
<protein>
    <recommendedName>
        <fullName evidence="14">ATP-dependent zinc metalloprotease FtsH</fullName>
        <ecNumber evidence="14">3.4.24.-</ecNumber>
    </recommendedName>
</protein>
<dbReference type="PROSITE" id="PS00674">
    <property type="entry name" value="AAA"/>
    <property type="match status" value="1"/>
</dbReference>
<dbReference type="Pfam" id="PF00004">
    <property type="entry name" value="AAA"/>
    <property type="match status" value="1"/>
</dbReference>
<dbReference type="GO" id="GO:0005524">
    <property type="term" value="F:ATP binding"/>
    <property type="evidence" value="ECO:0007669"/>
    <property type="project" value="UniProtKB-UniRule"/>
</dbReference>
<dbReference type="GO" id="GO:0004176">
    <property type="term" value="F:ATP-dependent peptidase activity"/>
    <property type="evidence" value="ECO:0007669"/>
    <property type="project" value="InterPro"/>
</dbReference>
<accession>A0A7M2YW79</accession>
<proteinExistence type="inferred from homology"/>
<dbReference type="Gene3D" id="3.40.50.300">
    <property type="entry name" value="P-loop containing nucleotide triphosphate hydrolases"/>
    <property type="match status" value="1"/>
</dbReference>
<keyword evidence="11 14" id="KW-1133">Transmembrane helix</keyword>
<dbReference type="InterPro" id="IPR005936">
    <property type="entry name" value="FtsH"/>
</dbReference>
<evidence type="ECO:0000256" key="9">
    <source>
        <dbReference type="ARBA" id="ARBA00022840"/>
    </source>
</evidence>
<dbReference type="EMBL" id="QQZY01000005">
    <property type="protein sequence ID" value="RDI74154.1"/>
    <property type="molecule type" value="Genomic_DNA"/>
</dbReference>
<comment type="similarity">
    <text evidence="2 14">In the C-terminal section; belongs to the peptidase M41 family.</text>
</comment>
<keyword evidence="14" id="KW-1003">Cell membrane</keyword>
<evidence type="ECO:0000256" key="6">
    <source>
        <dbReference type="ARBA" id="ARBA00022741"/>
    </source>
</evidence>
<dbReference type="GO" id="GO:0006508">
    <property type="term" value="P:proteolysis"/>
    <property type="evidence" value="ECO:0007669"/>
    <property type="project" value="UniProtKB-KW"/>
</dbReference>
<dbReference type="FunFam" id="1.10.8.60:FF:000001">
    <property type="entry name" value="ATP-dependent zinc metalloprotease FtsH"/>
    <property type="match status" value="1"/>
</dbReference>
<comment type="similarity">
    <text evidence="14">In the central section; belongs to the AAA ATPase family.</text>
</comment>
<evidence type="ECO:0000256" key="10">
    <source>
        <dbReference type="ARBA" id="ARBA00022946"/>
    </source>
</evidence>
<reference evidence="18" key="2">
    <citation type="journal article" date="2019" name="MicrobiologyOpen">
        <title>High-quality draft genome sequence of Gaiella occulta isolated from a 150 meter deep mineral water borehole and comparison with the genome sequences of other deep-branching lineages of the phylum Actinobacteria.</title>
        <authorList>
            <person name="Severino R."/>
            <person name="Froufe H.J.C."/>
            <person name="Barroso C."/>
            <person name="Albuquerque L."/>
            <person name="Lobo-da-Cunha A."/>
            <person name="da Costa M.S."/>
            <person name="Egas C."/>
        </authorList>
    </citation>
    <scope>NUCLEOTIDE SEQUENCE [LARGE SCALE GENOMIC DNA]</scope>
    <source>
        <strain evidence="18">F2-233</strain>
    </source>
</reference>
<comment type="caution">
    <text evidence="17">The sequence shown here is derived from an EMBL/GenBank/DDBJ whole genome shotgun (WGS) entry which is preliminary data.</text>
</comment>
<keyword evidence="9 14" id="KW-0067">ATP-binding</keyword>
<dbReference type="InterPro" id="IPR037219">
    <property type="entry name" value="Peptidase_M41-like"/>
</dbReference>
<gene>
    <name evidence="14" type="primary">ftsH</name>
    <name evidence="17" type="ORF">Gocc_2251</name>
</gene>
<evidence type="ECO:0000256" key="7">
    <source>
        <dbReference type="ARBA" id="ARBA00022801"/>
    </source>
</evidence>
<dbReference type="Pfam" id="PF17862">
    <property type="entry name" value="AAA_lid_3"/>
    <property type="match status" value="1"/>
</dbReference>
<evidence type="ECO:0000256" key="13">
    <source>
        <dbReference type="ARBA" id="ARBA00023136"/>
    </source>
</evidence>
<dbReference type="AlphaFoldDB" id="A0A7M2YW79"/>
<dbReference type="SUPFAM" id="SSF140990">
    <property type="entry name" value="FtsH protease domain-like"/>
    <property type="match status" value="1"/>
</dbReference>
<evidence type="ECO:0000256" key="12">
    <source>
        <dbReference type="ARBA" id="ARBA00023049"/>
    </source>
</evidence>
<dbReference type="EC" id="3.4.24.-" evidence="14"/>
<keyword evidence="10" id="KW-0809">Transit peptide</keyword>
<dbReference type="InterPro" id="IPR000642">
    <property type="entry name" value="Peptidase_M41"/>
</dbReference>
<dbReference type="Pfam" id="PF01434">
    <property type="entry name" value="Peptidase_M41"/>
    <property type="match status" value="1"/>
</dbReference>
<feature type="active site" evidence="14">
    <location>
        <position position="317"/>
    </location>
</feature>
<keyword evidence="12 14" id="KW-0482">Metalloprotease</keyword>
<dbReference type="HAMAP" id="MF_01458">
    <property type="entry name" value="FtsH"/>
    <property type="match status" value="1"/>
</dbReference>
<evidence type="ECO:0000256" key="4">
    <source>
        <dbReference type="ARBA" id="ARBA00022692"/>
    </source>
</evidence>
<dbReference type="GO" id="GO:0005886">
    <property type="term" value="C:plasma membrane"/>
    <property type="evidence" value="ECO:0007669"/>
    <property type="project" value="UniProtKB-SubCell"/>
</dbReference>
<dbReference type="InterPro" id="IPR041569">
    <property type="entry name" value="AAA_lid_3"/>
</dbReference>
<comment type="cofactor">
    <cofactor evidence="14">
        <name>Zn(2+)</name>
        <dbReference type="ChEBI" id="CHEBI:29105"/>
    </cofactor>
    <text evidence="14">Binds 1 zinc ion per subunit.</text>
</comment>
<reference evidence="17 18" key="1">
    <citation type="submission" date="2018-07" db="EMBL/GenBank/DDBJ databases">
        <title>High-quality-draft genome sequence of Gaiella occulta.</title>
        <authorList>
            <person name="Severino R."/>
            <person name="Froufe H.J.C."/>
            <person name="Rainey F.A."/>
            <person name="Barroso C."/>
            <person name="Albuquerque L."/>
            <person name="Lobo-Da-Cunha A."/>
            <person name="Da Costa M.S."/>
            <person name="Egas C."/>
        </authorList>
    </citation>
    <scope>NUCLEOTIDE SEQUENCE [LARGE SCALE GENOMIC DNA]</scope>
    <source>
        <strain evidence="17 18">F2-233</strain>
    </source>
</reference>
<organism evidence="17 18">
    <name type="scientific">Gaiella occulta</name>
    <dbReference type="NCBI Taxonomy" id="1002870"/>
    <lineage>
        <taxon>Bacteria</taxon>
        <taxon>Bacillati</taxon>
        <taxon>Actinomycetota</taxon>
        <taxon>Thermoleophilia</taxon>
        <taxon>Gaiellales</taxon>
        <taxon>Gaiellaceae</taxon>
        <taxon>Gaiella</taxon>
    </lineage>
</organism>
<dbReference type="FunFam" id="1.20.58.760:FF:000001">
    <property type="entry name" value="ATP-dependent zinc metalloprotease FtsH"/>
    <property type="match status" value="1"/>
</dbReference>
<evidence type="ECO:0000313" key="18">
    <source>
        <dbReference type="Proteomes" id="UP000254134"/>
    </source>
</evidence>
<dbReference type="GO" id="GO:0008270">
    <property type="term" value="F:zinc ion binding"/>
    <property type="evidence" value="ECO:0007669"/>
    <property type="project" value="UniProtKB-UniRule"/>
</dbReference>
<dbReference type="FunFam" id="3.40.50.300:FF:000277">
    <property type="entry name" value="ATP-dependent zinc metalloprotease FtsH"/>
    <property type="match status" value="1"/>
</dbReference>
<dbReference type="GO" id="GO:0030163">
    <property type="term" value="P:protein catabolic process"/>
    <property type="evidence" value="ECO:0007669"/>
    <property type="project" value="UniProtKB-UniRule"/>
</dbReference>
<evidence type="ECO:0000256" key="5">
    <source>
        <dbReference type="ARBA" id="ARBA00022723"/>
    </source>
</evidence>
<keyword evidence="3 14" id="KW-0645">Protease</keyword>
<evidence type="ECO:0000256" key="8">
    <source>
        <dbReference type="ARBA" id="ARBA00022833"/>
    </source>
</evidence>
<dbReference type="PANTHER" id="PTHR23076">
    <property type="entry name" value="METALLOPROTEASE M41 FTSH"/>
    <property type="match status" value="1"/>
</dbReference>
<dbReference type="Gene3D" id="1.10.8.60">
    <property type="match status" value="1"/>
</dbReference>
<dbReference type="CDD" id="cd19501">
    <property type="entry name" value="RecA-like_FtsH"/>
    <property type="match status" value="1"/>
</dbReference>
<feature type="binding site" evidence="14">
    <location>
        <begin position="97"/>
        <end position="104"/>
    </location>
    <ligand>
        <name>ATP</name>
        <dbReference type="ChEBI" id="CHEBI:30616"/>
    </ligand>
</feature>
<dbReference type="SMART" id="SM00382">
    <property type="entry name" value="AAA"/>
    <property type="match status" value="1"/>
</dbReference>
<comment type="function">
    <text evidence="14">Acts as a processive, ATP-dependent zinc metallopeptidase for both cytoplasmic and membrane proteins. Plays a role in the quality control of integral membrane proteins.</text>
</comment>
<dbReference type="Gene3D" id="1.20.58.760">
    <property type="entry name" value="Peptidase M41"/>
    <property type="match status" value="1"/>
</dbReference>
<evidence type="ECO:0000256" key="2">
    <source>
        <dbReference type="ARBA" id="ARBA00010044"/>
    </source>
</evidence>
<sequence length="505" mass="55619">MVTWPHSPDDIGGFLITWLPIIFFGIIIVLLLRTMSLVPKVKPAMVDRDTTDPVGWDDVAGVDEAKEELKEVVEFLRDRKKFERLGARVPKGILLYGPPGTGKTLLAKAAANESGANFYSSSASAFVEMFAGLGAARIRKLFEDARKNAPSIVFIDELDAVGSARSGGAHNREHDQTLNQLLVELDGFGSSDEVVIMGASNRLQDLDPALLRPGRFDRQVNVAPPDLTGREDILRVHTRSKPLGADVDLSVLARRTAGLTGADLANIANEAAIFAARKDQQYIRQEDFEGAMERVLTGLQKRRVVTEKEKRILAYHEAGHALLAHLMGDVMPIQKVTIVGRGDALGMAYYLPVEDRYLHTKEELLDVMKVALAGRAAEEIVFGRVTNGAASDLEKVTQIARAMVFEFGMSEVAPSRTMRADNYALSEETKRMRDSEQARLTDHAYEEALRLLGKHRATLDRLAGTLLEKETIDRDEFVTLMAEVGQESRSAETVGTVRALERAAE</sequence>
<evidence type="ECO:0000256" key="11">
    <source>
        <dbReference type="ARBA" id="ARBA00022989"/>
    </source>
</evidence>
<comment type="caution">
    <text evidence="14">Lacks conserved residue(s) required for the propagation of feature annotation.</text>
</comment>
<dbReference type="InterPro" id="IPR027417">
    <property type="entry name" value="P-loop_NTPase"/>
</dbReference>
<dbReference type="PANTHER" id="PTHR23076:SF97">
    <property type="entry name" value="ATP-DEPENDENT ZINC METALLOPROTEASE YME1L1"/>
    <property type="match status" value="1"/>
</dbReference>
<keyword evidence="8 14" id="KW-0862">Zinc</keyword>
<feature type="transmembrane region" description="Helical" evidence="14">
    <location>
        <begin position="12"/>
        <end position="32"/>
    </location>
</feature>
<dbReference type="InterPro" id="IPR003593">
    <property type="entry name" value="AAA+_ATPase"/>
</dbReference>
<dbReference type="SUPFAM" id="SSF52540">
    <property type="entry name" value="P-loop containing nucleoside triphosphate hydrolases"/>
    <property type="match status" value="1"/>
</dbReference>
<evidence type="ECO:0000256" key="14">
    <source>
        <dbReference type="HAMAP-Rule" id="MF_01458"/>
    </source>
</evidence>
<keyword evidence="6 14" id="KW-0547">Nucleotide-binding</keyword>
<keyword evidence="7 14" id="KW-0378">Hydrolase</keyword>
<dbReference type="InterPro" id="IPR003959">
    <property type="entry name" value="ATPase_AAA_core"/>
</dbReference>
<dbReference type="NCBIfam" id="TIGR01241">
    <property type="entry name" value="FtsH_fam"/>
    <property type="match status" value="1"/>
</dbReference>
<dbReference type="Proteomes" id="UP000254134">
    <property type="component" value="Unassembled WGS sequence"/>
</dbReference>
<keyword evidence="18" id="KW-1185">Reference proteome</keyword>
<feature type="binding site" evidence="14">
    <location>
        <position position="316"/>
    </location>
    <ligand>
        <name>Zn(2+)</name>
        <dbReference type="ChEBI" id="CHEBI:29105"/>
        <note>catalytic</note>
    </ligand>
</feature>
<comment type="subcellular location">
    <subcellularLocation>
        <location evidence="14">Cell membrane</location>
        <topology evidence="14">Multi-pass membrane protein</topology>
        <orientation evidence="14">Cytoplasmic side</orientation>
    </subcellularLocation>
    <subcellularLocation>
        <location evidence="1">Membrane</location>
        <topology evidence="1">Multi-pass membrane protein</topology>
    </subcellularLocation>
</comment>
<dbReference type="GO" id="GO:0016887">
    <property type="term" value="F:ATP hydrolysis activity"/>
    <property type="evidence" value="ECO:0007669"/>
    <property type="project" value="UniProtKB-UniRule"/>
</dbReference>
<keyword evidence="4 14" id="KW-0812">Transmembrane</keyword>
<keyword evidence="13 14" id="KW-0472">Membrane</keyword>
<dbReference type="GO" id="GO:0004222">
    <property type="term" value="F:metalloendopeptidase activity"/>
    <property type="evidence" value="ECO:0007669"/>
    <property type="project" value="InterPro"/>
</dbReference>